<keyword evidence="2" id="KW-0479">Metal-binding</keyword>
<gene>
    <name evidence="6" type="ORF">CSCA_1170</name>
</gene>
<evidence type="ECO:0000256" key="1">
    <source>
        <dbReference type="ARBA" id="ARBA00022801"/>
    </source>
</evidence>
<dbReference type="Gene3D" id="3.40.50.300">
    <property type="entry name" value="P-loop containing nucleotide triphosphate hydrolases"/>
    <property type="match status" value="1"/>
</dbReference>
<dbReference type="STRING" id="1548.CSCA_1170"/>
<dbReference type="Pfam" id="PF00271">
    <property type="entry name" value="Helicase_C"/>
    <property type="match status" value="1"/>
</dbReference>
<feature type="domain" description="Helicase ATP-binding" evidence="4">
    <location>
        <begin position="597"/>
        <end position="751"/>
    </location>
</feature>
<proteinExistence type="predicted"/>
<keyword evidence="2" id="KW-0863">Zinc-finger</keyword>
<evidence type="ECO:0000259" key="5">
    <source>
        <dbReference type="PROSITE" id="PS51194"/>
    </source>
</evidence>
<keyword evidence="1" id="KW-0378">Hydrolase</keyword>
<dbReference type="EMBL" id="CP009933">
    <property type="protein sequence ID" value="AKA68295.1"/>
    <property type="molecule type" value="Genomic_DNA"/>
</dbReference>
<dbReference type="Pfam" id="PF00176">
    <property type="entry name" value="SNF2-rel_dom"/>
    <property type="match status" value="1"/>
</dbReference>
<evidence type="ECO:0000313" key="7">
    <source>
        <dbReference type="Proteomes" id="UP000033115"/>
    </source>
</evidence>
<dbReference type="GO" id="GO:0005524">
    <property type="term" value="F:ATP binding"/>
    <property type="evidence" value="ECO:0007669"/>
    <property type="project" value="InterPro"/>
</dbReference>
<dbReference type="PROSITE" id="PS50966">
    <property type="entry name" value="ZF_SWIM"/>
    <property type="match status" value="1"/>
</dbReference>
<organism evidence="6 7">
    <name type="scientific">Clostridium scatologenes</name>
    <dbReference type="NCBI Taxonomy" id="1548"/>
    <lineage>
        <taxon>Bacteria</taxon>
        <taxon>Bacillati</taxon>
        <taxon>Bacillota</taxon>
        <taxon>Clostridia</taxon>
        <taxon>Eubacteriales</taxon>
        <taxon>Clostridiaceae</taxon>
        <taxon>Clostridium</taxon>
    </lineage>
</organism>
<evidence type="ECO:0000259" key="4">
    <source>
        <dbReference type="PROSITE" id="PS51192"/>
    </source>
</evidence>
<dbReference type="InterPro" id="IPR013663">
    <property type="entry name" value="Helicase_SWF/SNF/SWI_bac"/>
</dbReference>
<dbReference type="PROSITE" id="PS51192">
    <property type="entry name" value="HELICASE_ATP_BIND_1"/>
    <property type="match status" value="1"/>
</dbReference>
<dbReference type="Gene3D" id="3.40.50.10810">
    <property type="entry name" value="Tandem AAA-ATPase domain"/>
    <property type="match status" value="1"/>
</dbReference>
<dbReference type="PANTHER" id="PTHR10799">
    <property type="entry name" value="SNF2/RAD54 HELICASE FAMILY"/>
    <property type="match status" value="1"/>
</dbReference>
<dbReference type="RefSeq" id="WP_029159774.1">
    <property type="nucleotide sequence ID" value="NZ_CP009933.1"/>
</dbReference>
<accession>A0A0E3JZH2</accession>
<dbReference type="SUPFAM" id="SSF52540">
    <property type="entry name" value="P-loop containing nucleoside triphosphate hydrolases"/>
    <property type="match status" value="2"/>
</dbReference>
<evidence type="ECO:0000256" key="2">
    <source>
        <dbReference type="PROSITE-ProRule" id="PRU00325"/>
    </source>
</evidence>
<protein>
    <submittedName>
        <fullName evidence="6">SNF2 family</fullName>
    </submittedName>
</protein>
<dbReference type="InterPro" id="IPR000330">
    <property type="entry name" value="SNF2_N"/>
</dbReference>
<sequence>MNLKELEEIIFKPSSNFMRKSGEKIFKRGLVSNIKGKNINNTYHIYGDVSQGANEKKFKTYIKINLLNKKLEDVSCSCSDFKEISRSKKLFMCEHLTASAYKFLNFFYKKKTVKKDLCKNSKKIIVNIDVKITCKSWKGSTSYELEFRLGKEHKYLITNIKSFISQIDNKTSIPFGSQFTYNPIKYTIHPESMKIICFIREYIHRNKGALISARNLVIKPNELRGFLQYVCGSKIVFKYNAIEYKTFVINEDLPLSFTLKERNDYFVLTTHKKLPIALNENKDIYFLNDKLYLPSNNQINKYVPLYNKFKMENEVLYEKTIENYKKIIIVLSSISKDVTVSESVKRFGSSSFKLDFLIYEENSNIYCDAFIIYNQEKFNILENADNKEKLIRNFNKEEKVIMKLEYYKFIKRENRFMFIGNDEDFFHILRNSKDSIHSLGNVIIGDGLKNKVYNSSSIKLDLYEEKGYFKLNYNIGDVEVNEFNNIFQSYKSNNEFYKTKHNKFIDFEDEGIISLFNLIQVLNINENIEDTIIIDKNKALYVKEGLENRNFRFTRGEEILRNIEARLKGINHDKVSVPSNLKTELRKYQFNGLKWFKNLSELELGGILADEMGLGKTVQTIAFIMSEENKKTLIITPTSLIYNWKDEIERFAPDLNVGIAYGSSVKYEKIIDEHEVILTTYGTLKNNIDEYENIEFDYCIIDEAQNIKNPLAQVTRTVKHIKARVKFALTGTPIENNLVELWSIFDFIMPGYLYSKEIFEKKFILDDDCDLDNIKLLIKPFILRRTKKEVIEDLPDKIEKKILVEMTLAQKSIYNSYIKGIREKVKNNYQGKIEVFSYLTKLRQICLDPSIIFDEYKGGNGKLKVALSLVKEHITSDGKVLLFSQFTSVLKKIGEVLKADDIEYFYLDGSTKSKERIKLVNEFNSCTKVKVFLISLKAGGTGLNLTSANLVIHFDPWWNPAVEDQATDRAHRIGQKNVVEVTKLVARGTIEEKIILLQEHKKELIHNIITGELKNSNVINKLSKEELIQLFDRC</sequence>
<dbReference type="KEGG" id="csq:CSCA_1170"/>
<dbReference type="InterPro" id="IPR038718">
    <property type="entry name" value="SNF2-like_sf"/>
</dbReference>
<dbReference type="Pfam" id="PF08455">
    <property type="entry name" value="SNF2_assoc"/>
    <property type="match status" value="1"/>
</dbReference>
<feature type="domain" description="Helicase C-terminal" evidence="5">
    <location>
        <begin position="862"/>
        <end position="1031"/>
    </location>
</feature>
<name>A0A0E3JZH2_CLOSL</name>
<dbReference type="InterPro" id="IPR001650">
    <property type="entry name" value="Helicase_C-like"/>
</dbReference>
<dbReference type="GO" id="GO:0008270">
    <property type="term" value="F:zinc ion binding"/>
    <property type="evidence" value="ECO:0007669"/>
    <property type="project" value="UniProtKB-KW"/>
</dbReference>
<dbReference type="CDD" id="cd18793">
    <property type="entry name" value="SF2_C_SNF"/>
    <property type="match status" value="1"/>
</dbReference>
<dbReference type="InterPro" id="IPR049730">
    <property type="entry name" value="SNF2/RAD54-like_C"/>
</dbReference>
<dbReference type="GO" id="GO:0016787">
    <property type="term" value="F:hydrolase activity"/>
    <property type="evidence" value="ECO:0007669"/>
    <property type="project" value="UniProtKB-KW"/>
</dbReference>
<dbReference type="InterPro" id="IPR007527">
    <property type="entry name" value="Znf_SWIM"/>
</dbReference>
<dbReference type="Proteomes" id="UP000033115">
    <property type="component" value="Chromosome"/>
</dbReference>
<dbReference type="SMART" id="SM00487">
    <property type="entry name" value="DEXDc"/>
    <property type="match status" value="1"/>
</dbReference>
<dbReference type="HOGENOM" id="CLU_000315_21_1_9"/>
<dbReference type="AlphaFoldDB" id="A0A0E3JZH2"/>
<dbReference type="SMART" id="SM00490">
    <property type="entry name" value="HELICc"/>
    <property type="match status" value="1"/>
</dbReference>
<keyword evidence="2" id="KW-0862">Zinc</keyword>
<evidence type="ECO:0000259" key="3">
    <source>
        <dbReference type="PROSITE" id="PS50966"/>
    </source>
</evidence>
<dbReference type="InterPro" id="IPR014001">
    <property type="entry name" value="Helicase_ATP-bd"/>
</dbReference>
<keyword evidence="7" id="KW-1185">Reference proteome</keyword>
<dbReference type="InterPro" id="IPR027417">
    <property type="entry name" value="P-loop_NTPase"/>
</dbReference>
<evidence type="ECO:0000313" key="6">
    <source>
        <dbReference type="EMBL" id="AKA68295.1"/>
    </source>
</evidence>
<dbReference type="PROSITE" id="PS51194">
    <property type="entry name" value="HELICASE_CTER"/>
    <property type="match status" value="1"/>
</dbReference>
<reference evidence="6 7" key="1">
    <citation type="journal article" date="2015" name="J. Biotechnol.">
        <title>Complete genome sequence of a malodorant-producing acetogen, Clostridium scatologenes ATCC 25775(T).</title>
        <authorList>
            <person name="Zhu Z."/>
            <person name="Guo T."/>
            <person name="Zheng H."/>
            <person name="Song T."/>
            <person name="Ouyang P."/>
            <person name="Xie J."/>
        </authorList>
    </citation>
    <scope>NUCLEOTIDE SEQUENCE [LARGE SCALE GENOMIC DNA]</scope>
    <source>
        <strain evidence="6 7">ATCC 25775</strain>
    </source>
</reference>
<feature type="domain" description="SWIM-type" evidence="3">
    <location>
        <begin position="60"/>
        <end position="104"/>
    </location>
</feature>